<dbReference type="Proteomes" id="UP000465266">
    <property type="component" value="Unassembled WGS sequence"/>
</dbReference>
<organism evidence="1 2">
    <name type="scientific">Aspergillus udagawae</name>
    <dbReference type="NCBI Taxonomy" id="91492"/>
    <lineage>
        <taxon>Eukaryota</taxon>
        <taxon>Fungi</taxon>
        <taxon>Dikarya</taxon>
        <taxon>Ascomycota</taxon>
        <taxon>Pezizomycotina</taxon>
        <taxon>Eurotiomycetes</taxon>
        <taxon>Eurotiomycetidae</taxon>
        <taxon>Eurotiales</taxon>
        <taxon>Aspergillaceae</taxon>
        <taxon>Aspergillus</taxon>
        <taxon>Aspergillus subgen. Fumigati</taxon>
    </lineage>
</organism>
<dbReference type="EMBL" id="BLKG01000071">
    <property type="protein sequence ID" value="GFF90940.1"/>
    <property type="molecule type" value="Genomic_DNA"/>
</dbReference>
<protein>
    <submittedName>
        <fullName evidence="1">Uncharacterized protein</fullName>
    </submittedName>
</protein>
<accession>A0ABQ1B052</accession>
<evidence type="ECO:0000313" key="2">
    <source>
        <dbReference type="Proteomes" id="UP000465266"/>
    </source>
</evidence>
<gene>
    <name evidence="1" type="ORF">IFM53868_06335</name>
</gene>
<sequence length="104" mass="11736">MLAEAARNNTEWLNELGNDTKLVKPRFGVVVHRTSAKDFNLDNANAQAIEKITAEIELVEEGYRIEEVAWLKRKDKVLGKFASEVPKTPQPKDVSVTSHNLHIL</sequence>
<reference evidence="1 2" key="1">
    <citation type="submission" date="2020-01" db="EMBL/GenBank/DDBJ databases">
        <title>Draft genome sequence of Aspergillus udagawae IFM 53868.</title>
        <authorList>
            <person name="Takahashi H."/>
            <person name="Yaguchi T."/>
        </authorList>
    </citation>
    <scope>NUCLEOTIDE SEQUENCE [LARGE SCALE GENOMIC DNA]</scope>
    <source>
        <strain evidence="1 2">IFM 53868</strain>
    </source>
</reference>
<keyword evidence="2" id="KW-1185">Reference proteome</keyword>
<comment type="caution">
    <text evidence="1">The sequence shown here is derived from an EMBL/GenBank/DDBJ whole genome shotgun (WGS) entry which is preliminary data.</text>
</comment>
<proteinExistence type="predicted"/>
<evidence type="ECO:0000313" key="1">
    <source>
        <dbReference type="EMBL" id="GFF90940.1"/>
    </source>
</evidence>
<name>A0ABQ1B052_9EURO</name>